<dbReference type="OMA" id="WAQRLMP"/>
<dbReference type="Gene3D" id="3.40.50.720">
    <property type="entry name" value="NAD(P)-binding Rossmann-like Domain"/>
    <property type="match status" value="1"/>
</dbReference>
<dbReference type="PANTHER" id="PTHR44229:SF4">
    <property type="entry name" value="15-HYDROXYPROSTAGLANDIN DEHYDROGENASE [NAD(+)]"/>
    <property type="match status" value="1"/>
</dbReference>
<dbReference type="GO" id="GO:0016616">
    <property type="term" value="F:oxidoreductase activity, acting on the CH-OH group of donors, NAD or NADP as acceptor"/>
    <property type="evidence" value="ECO:0007669"/>
    <property type="project" value="TreeGrafter"/>
</dbReference>
<dbReference type="OrthoDB" id="417891at2759"/>
<organism evidence="3 4">
    <name type="scientific">Conidiobolus coronatus (strain ATCC 28846 / CBS 209.66 / NRRL 28638)</name>
    <name type="common">Delacroixia coronata</name>
    <dbReference type="NCBI Taxonomy" id="796925"/>
    <lineage>
        <taxon>Eukaryota</taxon>
        <taxon>Fungi</taxon>
        <taxon>Fungi incertae sedis</taxon>
        <taxon>Zoopagomycota</taxon>
        <taxon>Entomophthoromycotina</taxon>
        <taxon>Entomophthoromycetes</taxon>
        <taxon>Entomophthorales</taxon>
        <taxon>Ancylistaceae</taxon>
        <taxon>Conidiobolus</taxon>
    </lineage>
</organism>
<protein>
    <submittedName>
        <fullName evidence="3">NAD(P)-binding protein</fullName>
    </submittedName>
</protein>
<evidence type="ECO:0000313" key="4">
    <source>
        <dbReference type="Proteomes" id="UP000070444"/>
    </source>
</evidence>
<gene>
    <name evidence="3" type="ORF">CONCODRAFT_84719</name>
</gene>
<dbReference type="AlphaFoldDB" id="A0A137P8Q5"/>
<accession>A0A137P8Q5</accession>
<evidence type="ECO:0000256" key="1">
    <source>
        <dbReference type="ARBA" id="ARBA00006484"/>
    </source>
</evidence>
<dbReference type="PRINTS" id="PR00081">
    <property type="entry name" value="GDHRDH"/>
</dbReference>
<keyword evidence="4" id="KW-1185">Reference proteome</keyword>
<keyword evidence="2" id="KW-0560">Oxidoreductase</keyword>
<dbReference type="Pfam" id="PF00106">
    <property type="entry name" value="adh_short"/>
    <property type="match status" value="1"/>
</dbReference>
<evidence type="ECO:0000313" key="3">
    <source>
        <dbReference type="EMBL" id="KXN71383.1"/>
    </source>
</evidence>
<dbReference type="GO" id="GO:0005737">
    <property type="term" value="C:cytoplasm"/>
    <property type="evidence" value="ECO:0007669"/>
    <property type="project" value="TreeGrafter"/>
</dbReference>
<dbReference type="InterPro" id="IPR002347">
    <property type="entry name" value="SDR_fam"/>
</dbReference>
<dbReference type="SUPFAM" id="SSF51735">
    <property type="entry name" value="NAD(P)-binding Rossmann-fold domains"/>
    <property type="match status" value="1"/>
</dbReference>
<name>A0A137P8Q5_CONC2</name>
<comment type="similarity">
    <text evidence="1">Belongs to the short-chain dehydrogenases/reductases (SDR) family.</text>
</comment>
<dbReference type="STRING" id="796925.A0A137P8Q5"/>
<dbReference type="EMBL" id="KQ964476">
    <property type="protein sequence ID" value="KXN71383.1"/>
    <property type="molecule type" value="Genomic_DNA"/>
</dbReference>
<proteinExistence type="inferred from homology"/>
<dbReference type="PANTHER" id="PTHR44229">
    <property type="entry name" value="15-HYDROXYPROSTAGLANDIN DEHYDROGENASE [NAD(+)]"/>
    <property type="match status" value="1"/>
</dbReference>
<sequence length="313" mass="34551">MKIENTCTIITGGARGIGKCVVDLIISKGGNIIIADILDKEGEDLVNAINKEQGEKRAIFAHTDVRELKEIENLFELATKEFGGAQILINNAGILDGENSENDISKLNANNITLSSTNNFKLDKLINVFDTNLKAVFQGTLLAKQHFQKQLESDSNKQFCIVSTSSLSAIKPCLSFPVYSFTKNAIMNMTQIFSNLKWKNIRINAVAPSFTRTKFLKDEVNDNTELLDTCIGLVEPTLVAQTILELIEDSNSNGVVRALEADKIYDANGVLTTTVENEIKTELAKITSVSGLISKFVTIIKYTLGFYKNEKQE</sequence>
<dbReference type="InterPro" id="IPR036291">
    <property type="entry name" value="NAD(P)-bd_dom_sf"/>
</dbReference>
<evidence type="ECO:0000256" key="2">
    <source>
        <dbReference type="ARBA" id="ARBA00023002"/>
    </source>
</evidence>
<dbReference type="Proteomes" id="UP000070444">
    <property type="component" value="Unassembled WGS sequence"/>
</dbReference>
<reference evidence="3 4" key="1">
    <citation type="journal article" date="2015" name="Genome Biol. Evol.">
        <title>Phylogenomic analyses indicate that early fungi evolved digesting cell walls of algal ancestors of land plants.</title>
        <authorList>
            <person name="Chang Y."/>
            <person name="Wang S."/>
            <person name="Sekimoto S."/>
            <person name="Aerts A.L."/>
            <person name="Choi C."/>
            <person name="Clum A."/>
            <person name="LaButti K.M."/>
            <person name="Lindquist E.A."/>
            <person name="Yee Ngan C."/>
            <person name="Ohm R.A."/>
            <person name="Salamov A.A."/>
            <person name="Grigoriev I.V."/>
            <person name="Spatafora J.W."/>
            <person name="Berbee M.L."/>
        </authorList>
    </citation>
    <scope>NUCLEOTIDE SEQUENCE [LARGE SCALE GENOMIC DNA]</scope>
    <source>
        <strain evidence="3 4">NRRL 28638</strain>
    </source>
</reference>